<feature type="compositionally biased region" description="Low complexity" evidence="1">
    <location>
        <begin position="20"/>
        <end position="47"/>
    </location>
</feature>
<dbReference type="Proteomes" id="UP000466554">
    <property type="component" value="Chromosome"/>
</dbReference>
<dbReference type="AlphaFoldDB" id="A0A7I7TYI2"/>
<organism evidence="2 3">
    <name type="scientific">Mycolicibacterium parafortuitum</name>
    <name type="common">Mycobacterium parafortuitum</name>
    <dbReference type="NCBI Taxonomy" id="39692"/>
    <lineage>
        <taxon>Bacteria</taxon>
        <taxon>Bacillati</taxon>
        <taxon>Actinomycetota</taxon>
        <taxon>Actinomycetes</taxon>
        <taxon>Mycobacteriales</taxon>
        <taxon>Mycobacteriaceae</taxon>
        <taxon>Mycolicibacterium</taxon>
    </lineage>
</organism>
<name>A0A7I7TYI2_MYCPF</name>
<reference evidence="2 3" key="1">
    <citation type="journal article" date="2019" name="Emerg. Microbes Infect.">
        <title>Comprehensive subspecies identification of 175 nontuberculous mycobacteria species based on 7547 genomic profiles.</title>
        <authorList>
            <person name="Matsumoto Y."/>
            <person name="Kinjo T."/>
            <person name="Motooka D."/>
            <person name="Nabeya D."/>
            <person name="Jung N."/>
            <person name="Uechi K."/>
            <person name="Horii T."/>
            <person name="Iida T."/>
            <person name="Fujita J."/>
            <person name="Nakamura S."/>
        </authorList>
    </citation>
    <scope>NUCLEOTIDE SEQUENCE [LARGE SCALE GENOMIC DNA]</scope>
    <source>
        <strain evidence="2 3">JCM 6367</strain>
    </source>
</reference>
<evidence type="ECO:0000313" key="3">
    <source>
        <dbReference type="Proteomes" id="UP000466554"/>
    </source>
</evidence>
<evidence type="ECO:0000256" key="1">
    <source>
        <dbReference type="SAM" id="MobiDB-lite"/>
    </source>
</evidence>
<feature type="region of interest" description="Disordered" evidence="1">
    <location>
        <begin position="1"/>
        <end position="51"/>
    </location>
</feature>
<protein>
    <submittedName>
        <fullName evidence="2">Uncharacterized protein</fullName>
    </submittedName>
</protein>
<evidence type="ECO:0000313" key="2">
    <source>
        <dbReference type="EMBL" id="BBY73625.1"/>
    </source>
</evidence>
<proteinExistence type="predicted"/>
<accession>A0A7I7TYI2</accession>
<sequence length="115" mass="12081">MRDSVDDSDDRDVETESLDPDPALSSAAAAPAPASRATPIPNAAANPPTRPTYVPAFMDSMSTLRKPGGGRLARNFLPMSQLDGVTPTDSLPELGTHNRFRGLAPGIGLKQNVGR</sequence>
<feature type="compositionally biased region" description="Acidic residues" evidence="1">
    <location>
        <begin position="1"/>
        <end position="19"/>
    </location>
</feature>
<gene>
    <name evidence="2" type="ORF">MPRF_05240</name>
</gene>
<dbReference type="EMBL" id="AP022598">
    <property type="protein sequence ID" value="BBY73625.1"/>
    <property type="molecule type" value="Genomic_DNA"/>
</dbReference>